<evidence type="ECO:0000313" key="3">
    <source>
        <dbReference type="Proteomes" id="UP000004198"/>
    </source>
</evidence>
<gene>
    <name evidence="2" type="ORF">CcarbDRAFT_1937</name>
</gene>
<dbReference type="Gene3D" id="1.10.260.40">
    <property type="entry name" value="lambda repressor-like DNA-binding domains"/>
    <property type="match status" value="1"/>
</dbReference>
<dbReference type="RefSeq" id="WP_007060822.1">
    <property type="nucleotide sequence ID" value="NZ_ACVI01000026.1"/>
</dbReference>
<reference evidence="2 3" key="1">
    <citation type="submission" date="2009-06" db="EMBL/GenBank/DDBJ databases">
        <title>The draft genome of Clostridium carboxidivorans P7.</title>
        <authorList>
            <consortium name="US DOE Joint Genome Institute (JGI-PGF)"/>
            <person name="Lucas S."/>
            <person name="Copeland A."/>
            <person name="Lapidus A."/>
            <person name="Glavina del Rio T."/>
            <person name="Tice H."/>
            <person name="Bruce D."/>
            <person name="Goodwin L."/>
            <person name="Pitluck S."/>
            <person name="Larimer F."/>
            <person name="Land M.L."/>
            <person name="Hauser L."/>
            <person name="Hemme C.L."/>
        </authorList>
    </citation>
    <scope>NUCLEOTIDE SEQUENCE [LARGE SCALE GENOMIC DNA]</scope>
    <source>
        <strain evidence="2 3">P7</strain>
    </source>
</reference>
<proteinExistence type="predicted"/>
<dbReference type="eggNOG" id="ENOG5033ANF">
    <property type="taxonomic scope" value="Bacteria"/>
</dbReference>
<comment type="caution">
    <text evidence="2">The sequence shown here is derived from an EMBL/GenBank/DDBJ whole genome shotgun (WGS) entry which is preliminary data.</text>
</comment>
<keyword evidence="3" id="KW-1185">Reference proteome</keyword>
<dbReference type="InterPro" id="IPR010982">
    <property type="entry name" value="Lambda_DNA-bd_dom_sf"/>
</dbReference>
<dbReference type="GO" id="GO:0003677">
    <property type="term" value="F:DNA binding"/>
    <property type="evidence" value="ECO:0007669"/>
    <property type="project" value="UniProtKB-KW"/>
</dbReference>
<sequence>MIGLEYVLHLYEMQHQELSEKLGIAKQNINRWIKGTRPIPKKYLPVISKIFNIPDDIFQKQLNEEDKIEIQKLKIKNDIKNKKEIPELDLKKITLKKMVDMLNEVARSEYGGITIETKGVIEIPTVTYARSSENDWGVFIQKKVKNDIIYERCIIRDDNMIVEDFIFDTIEIVGGVTYDKYMNQFSFYFDINLEVIITVYDYEFKYNDIGKLHEEEKDK</sequence>
<accession>C6PT20</accession>
<keyword evidence="2" id="KW-0238">DNA-binding</keyword>
<feature type="domain" description="HTH cro/C1-type" evidence="1">
    <location>
        <begin position="16"/>
        <end position="58"/>
    </location>
</feature>
<dbReference type="EMBL" id="ACVI01000026">
    <property type="protein sequence ID" value="EET87655.1"/>
    <property type="molecule type" value="Genomic_DNA"/>
</dbReference>
<evidence type="ECO:0000259" key="1">
    <source>
        <dbReference type="PROSITE" id="PS50943"/>
    </source>
</evidence>
<name>C6PT20_9CLOT</name>
<dbReference type="PROSITE" id="PS50943">
    <property type="entry name" value="HTH_CROC1"/>
    <property type="match status" value="1"/>
</dbReference>
<dbReference type="AlphaFoldDB" id="C6PT20"/>
<dbReference type="CDD" id="cd00093">
    <property type="entry name" value="HTH_XRE"/>
    <property type="match status" value="1"/>
</dbReference>
<dbReference type="Proteomes" id="UP000004198">
    <property type="component" value="Unassembled WGS sequence"/>
</dbReference>
<evidence type="ECO:0000313" key="2">
    <source>
        <dbReference type="EMBL" id="EET87655.1"/>
    </source>
</evidence>
<dbReference type="InterPro" id="IPR001387">
    <property type="entry name" value="Cro/C1-type_HTH"/>
</dbReference>
<dbReference type="Pfam" id="PF01381">
    <property type="entry name" value="HTH_3"/>
    <property type="match status" value="1"/>
</dbReference>
<dbReference type="OrthoDB" id="1904300at2"/>
<dbReference type="SUPFAM" id="SSF47413">
    <property type="entry name" value="lambda repressor-like DNA-binding domains"/>
    <property type="match status" value="1"/>
</dbReference>
<organism evidence="2 3">
    <name type="scientific">Clostridium carboxidivorans P7</name>
    <dbReference type="NCBI Taxonomy" id="536227"/>
    <lineage>
        <taxon>Bacteria</taxon>
        <taxon>Bacillati</taxon>
        <taxon>Bacillota</taxon>
        <taxon>Clostridia</taxon>
        <taxon>Eubacteriales</taxon>
        <taxon>Clostridiaceae</taxon>
        <taxon>Clostridium</taxon>
    </lineage>
</organism>
<protein>
    <submittedName>
        <fullName evidence="2">DNA-binding protein</fullName>
    </submittedName>
</protein>